<organism evidence="2 3">
    <name type="scientific">Porites evermanni</name>
    <dbReference type="NCBI Taxonomy" id="104178"/>
    <lineage>
        <taxon>Eukaryota</taxon>
        <taxon>Metazoa</taxon>
        <taxon>Cnidaria</taxon>
        <taxon>Anthozoa</taxon>
        <taxon>Hexacorallia</taxon>
        <taxon>Scleractinia</taxon>
        <taxon>Fungiina</taxon>
        <taxon>Poritidae</taxon>
        <taxon>Porites</taxon>
    </lineage>
</organism>
<gene>
    <name evidence="2" type="ORF">PEVE_00030660</name>
</gene>
<reference evidence="2 3" key="1">
    <citation type="submission" date="2022-05" db="EMBL/GenBank/DDBJ databases">
        <authorList>
            <consortium name="Genoscope - CEA"/>
            <person name="William W."/>
        </authorList>
    </citation>
    <scope>NUCLEOTIDE SEQUENCE [LARGE SCALE GENOMIC DNA]</scope>
</reference>
<name>A0ABN8MBP7_9CNID</name>
<feature type="compositionally biased region" description="Polar residues" evidence="1">
    <location>
        <begin position="59"/>
        <end position="75"/>
    </location>
</feature>
<dbReference type="PANTHER" id="PTHR46888:SF1">
    <property type="entry name" value="RIBONUCLEASE H"/>
    <property type="match status" value="1"/>
</dbReference>
<keyword evidence="3" id="KW-1185">Reference proteome</keyword>
<dbReference type="PANTHER" id="PTHR46888">
    <property type="entry name" value="ZINC KNUCKLE DOMAINCONTAINING PROTEIN-RELATED"/>
    <property type="match status" value="1"/>
</dbReference>
<accession>A0ABN8MBP7</accession>
<evidence type="ECO:0000313" key="3">
    <source>
        <dbReference type="Proteomes" id="UP001159427"/>
    </source>
</evidence>
<dbReference type="Proteomes" id="UP001159427">
    <property type="component" value="Unassembled WGS sequence"/>
</dbReference>
<evidence type="ECO:0000313" key="2">
    <source>
        <dbReference type="EMBL" id="CAH3027076.1"/>
    </source>
</evidence>
<protein>
    <submittedName>
        <fullName evidence="2">Uncharacterized protein</fullName>
    </submittedName>
</protein>
<sequence>MAARATDYDSWSLQELRDETTRRCIYFPRKDGVKTLASRLRTLDRLGQSSGDEGENENLAESAQDTSLSFEQRLQLQEREIKGKLGRERERERRQAERETGKERREYERQKSQEEEEPEKKQFAARKSERRQVSNNETRGPKFMRESEDMDDYFLIFEMTARAQSLPEGDWVGNLVPKLTEKAKSIYSEIPYPASQDYFESKAIIIKAYQLTADHYRYRFRTSEKRKQDP</sequence>
<comment type="caution">
    <text evidence="2">The sequence shown here is derived from an EMBL/GenBank/DDBJ whole genome shotgun (WGS) entry which is preliminary data.</text>
</comment>
<feature type="region of interest" description="Disordered" evidence="1">
    <location>
        <begin position="45"/>
        <end position="145"/>
    </location>
</feature>
<evidence type="ECO:0000256" key="1">
    <source>
        <dbReference type="SAM" id="MobiDB-lite"/>
    </source>
</evidence>
<dbReference type="EMBL" id="CALNXI010000435">
    <property type="protein sequence ID" value="CAH3027076.1"/>
    <property type="molecule type" value="Genomic_DNA"/>
</dbReference>
<proteinExistence type="predicted"/>
<feature type="compositionally biased region" description="Basic and acidic residues" evidence="1">
    <location>
        <begin position="76"/>
        <end position="132"/>
    </location>
</feature>